<proteinExistence type="inferred from homology"/>
<dbReference type="PANTHER" id="PTHR11877">
    <property type="entry name" value="HYDROXYMETHYLGLUTARYL-COA SYNTHASE"/>
    <property type="match status" value="1"/>
</dbReference>
<dbReference type="Pfam" id="PF02797">
    <property type="entry name" value="Chal_sti_synt_C"/>
    <property type="match status" value="1"/>
</dbReference>
<keyword evidence="2" id="KW-0808">Transferase</keyword>
<gene>
    <name evidence="4" type="ORF">E3983_00755</name>
</gene>
<evidence type="ECO:0000313" key="5">
    <source>
        <dbReference type="Proteomes" id="UP000295517"/>
    </source>
</evidence>
<reference evidence="4 5" key="1">
    <citation type="submission" date="2019-03" db="EMBL/GenBank/DDBJ databases">
        <title>Diverse conjugative elements silence natural transformation in Legionella species.</title>
        <authorList>
            <person name="Durieux I."/>
            <person name="Ginevra C."/>
            <person name="Attaiech L."/>
            <person name="Picq K."/>
            <person name="Juan P.A."/>
            <person name="Jarraud S."/>
            <person name="Charpentier X."/>
        </authorList>
    </citation>
    <scope>NUCLEOTIDE SEQUENCE [LARGE SCALE GENOMIC DNA]</scope>
    <source>
        <strain evidence="4 5">HL-0427-4011</strain>
    </source>
</reference>
<dbReference type="EMBL" id="CP038254">
    <property type="protein sequence ID" value="QBR83011.1"/>
    <property type="molecule type" value="Genomic_DNA"/>
</dbReference>
<dbReference type="PANTHER" id="PTHR11877:SF46">
    <property type="entry name" value="TYPE III POLYKETIDE SYNTHASE A"/>
    <property type="match status" value="1"/>
</dbReference>
<evidence type="ECO:0000259" key="3">
    <source>
        <dbReference type="Pfam" id="PF02797"/>
    </source>
</evidence>
<dbReference type="AlphaFoldDB" id="A0AAX1ED10"/>
<dbReference type="InterPro" id="IPR016039">
    <property type="entry name" value="Thiolase-like"/>
</dbReference>
<dbReference type="Gene3D" id="3.40.47.10">
    <property type="match status" value="2"/>
</dbReference>
<dbReference type="InterPro" id="IPR012328">
    <property type="entry name" value="Chalcone/stilbene_synt_C"/>
</dbReference>
<evidence type="ECO:0000256" key="1">
    <source>
        <dbReference type="ARBA" id="ARBA00005531"/>
    </source>
</evidence>
<sequence>MMIEKIECHYPGRSYSNEELGQILYNKDKELSDVLVNLGGKHFLDEIKSSPQFFENLGVERRNILCDPTDVMGWWEKNAGTDPFALEAAKSYEQLMQNEPPLTTEDRIIVIANSVDTVSPHIGYAMLAHLQKRNEGFVMPSVIALLGEGCSGFISGLREAHIYIQAKPNARVVVVTAEMMATPLLNPWAQPKLVKHVKNASEEDKDMFRRRLTGLCIQRYLFGEGCAAALCANEGKGIHFTHYFRWANLDPDDINLLELAATNTKKPPHLPPFGFFSQQPKKLINRLAESYFPAAQVELAKINLDEHFFAIHTGSGKILNQVQTALQLSEEKIAPSKYILNNYGNMNATTGAAILAKLLSEKKNRNIVAIFFGLGFALQLAY</sequence>
<protein>
    <recommendedName>
        <fullName evidence="3">Chalcone/stilbene synthase C-terminal domain-containing protein</fullName>
    </recommendedName>
</protein>
<comment type="similarity">
    <text evidence="1">Belongs to the thiolase-like superfamily. Chalcone/stilbene synthases family.</text>
</comment>
<dbReference type="GO" id="GO:0030639">
    <property type="term" value="P:polyketide biosynthetic process"/>
    <property type="evidence" value="ECO:0007669"/>
    <property type="project" value="TreeGrafter"/>
</dbReference>
<dbReference type="SUPFAM" id="SSF53901">
    <property type="entry name" value="Thiolase-like"/>
    <property type="match status" value="1"/>
</dbReference>
<accession>A0AAX1ED10</accession>
<evidence type="ECO:0000256" key="2">
    <source>
        <dbReference type="ARBA" id="ARBA00022679"/>
    </source>
</evidence>
<name>A0AAX1ED10_9GAMM</name>
<evidence type="ECO:0000313" key="4">
    <source>
        <dbReference type="EMBL" id="QBR83011.1"/>
    </source>
</evidence>
<organism evidence="4 5">
    <name type="scientific">Legionella israelensis</name>
    <dbReference type="NCBI Taxonomy" id="454"/>
    <lineage>
        <taxon>Bacteria</taxon>
        <taxon>Pseudomonadati</taxon>
        <taxon>Pseudomonadota</taxon>
        <taxon>Gammaproteobacteria</taxon>
        <taxon>Legionellales</taxon>
        <taxon>Legionellaceae</taxon>
        <taxon>Legionella</taxon>
    </lineage>
</organism>
<feature type="domain" description="Chalcone/stilbene synthase C-terminal" evidence="3">
    <location>
        <begin position="281"/>
        <end position="364"/>
    </location>
</feature>
<dbReference type="RefSeq" id="WP_135059509.1">
    <property type="nucleotide sequence ID" value="NZ_CP038254.1"/>
</dbReference>
<dbReference type="GO" id="GO:0016747">
    <property type="term" value="F:acyltransferase activity, transferring groups other than amino-acyl groups"/>
    <property type="evidence" value="ECO:0007669"/>
    <property type="project" value="InterPro"/>
</dbReference>
<dbReference type="InterPro" id="IPR011141">
    <property type="entry name" value="Polyketide_synthase_type-III"/>
</dbReference>
<dbReference type="Proteomes" id="UP000295517">
    <property type="component" value="Chromosome"/>
</dbReference>